<evidence type="ECO:0000313" key="3">
    <source>
        <dbReference type="Proteomes" id="UP000230750"/>
    </source>
</evidence>
<comment type="caution">
    <text evidence="2">The sequence shown here is derived from an EMBL/GenBank/DDBJ whole genome shotgun (WGS) entry which is preliminary data.</text>
</comment>
<dbReference type="GO" id="GO:0008017">
    <property type="term" value="F:microtubule binding"/>
    <property type="evidence" value="ECO:0007669"/>
    <property type="project" value="InterPro"/>
</dbReference>
<feature type="region of interest" description="Disordered" evidence="1">
    <location>
        <begin position="169"/>
        <end position="206"/>
    </location>
</feature>
<dbReference type="GO" id="GO:0005634">
    <property type="term" value="C:nucleus"/>
    <property type="evidence" value="ECO:0007669"/>
    <property type="project" value="TreeGrafter"/>
</dbReference>
<dbReference type="GO" id="GO:0045944">
    <property type="term" value="P:positive regulation of transcription by RNA polymerase II"/>
    <property type="evidence" value="ECO:0007669"/>
    <property type="project" value="TreeGrafter"/>
</dbReference>
<protein>
    <submittedName>
        <fullName evidence="2">Putative sperm-associated antigen 8-like</fullName>
    </submittedName>
</protein>
<sequence length="206" mass="23680">MSNITLNPCRTVNNSNGRCLLENWVEERQVQDLKIEQEVGAQGDDQVTNSTVQFKDGHPGILSTEPSADPEKTSTFRHSYSEPGKLRVRTVGSKRELLEKMLYAKVSQEVLAESDPPPPEPDYCSVTQNDFNVEGFVHELPPPKHEHNVETEQPITFWSTHKDKIHGVTQQKTYNHPFKKSSKFSTPIEEQWDEPKPYELEQHPWM</sequence>
<organism evidence="2 3">
    <name type="scientific">Stichopus japonicus</name>
    <name type="common">Sea cucumber</name>
    <dbReference type="NCBI Taxonomy" id="307972"/>
    <lineage>
        <taxon>Eukaryota</taxon>
        <taxon>Metazoa</taxon>
        <taxon>Echinodermata</taxon>
        <taxon>Eleutherozoa</taxon>
        <taxon>Echinozoa</taxon>
        <taxon>Holothuroidea</taxon>
        <taxon>Aspidochirotacea</taxon>
        <taxon>Aspidochirotida</taxon>
        <taxon>Stichopodidae</taxon>
        <taxon>Apostichopus</taxon>
    </lineage>
</organism>
<accession>A0A2G8LAN0</accession>
<dbReference type="STRING" id="307972.A0A2G8LAN0"/>
<evidence type="ECO:0000313" key="2">
    <source>
        <dbReference type="EMBL" id="PIK57317.1"/>
    </source>
</evidence>
<reference evidence="2 3" key="1">
    <citation type="journal article" date="2017" name="PLoS Biol.">
        <title>The sea cucumber genome provides insights into morphological evolution and visceral regeneration.</title>
        <authorList>
            <person name="Zhang X."/>
            <person name="Sun L."/>
            <person name="Yuan J."/>
            <person name="Sun Y."/>
            <person name="Gao Y."/>
            <person name="Zhang L."/>
            <person name="Li S."/>
            <person name="Dai H."/>
            <person name="Hamel J.F."/>
            <person name="Liu C."/>
            <person name="Yu Y."/>
            <person name="Liu S."/>
            <person name="Lin W."/>
            <person name="Guo K."/>
            <person name="Jin S."/>
            <person name="Xu P."/>
            <person name="Storey K.B."/>
            <person name="Huan P."/>
            <person name="Zhang T."/>
            <person name="Zhou Y."/>
            <person name="Zhang J."/>
            <person name="Lin C."/>
            <person name="Li X."/>
            <person name="Xing L."/>
            <person name="Huo D."/>
            <person name="Sun M."/>
            <person name="Wang L."/>
            <person name="Mercier A."/>
            <person name="Li F."/>
            <person name="Yang H."/>
            <person name="Xiang J."/>
        </authorList>
    </citation>
    <scope>NUCLEOTIDE SEQUENCE [LARGE SCALE GENOMIC DNA]</scope>
    <source>
        <strain evidence="2">Shaxun</strain>
        <tissue evidence="2">Muscle</tissue>
    </source>
</reference>
<dbReference type="AlphaFoldDB" id="A0A2G8LAN0"/>
<name>A0A2G8LAN0_STIJA</name>
<feature type="compositionally biased region" description="Basic and acidic residues" evidence="1">
    <location>
        <begin position="193"/>
        <end position="206"/>
    </location>
</feature>
<gene>
    <name evidence="2" type="ORF">BSL78_05768</name>
</gene>
<evidence type="ECO:0000256" key="1">
    <source>
        <dbReference type="SAM" id="MobiDB-lite"/>
    </source>
</evidence>
<dbReference type="PANTHER" id="PTHR15510:SF5">
    <property type="entry name" value="SPERM-ASSOCIATED ANTIGEN 8"/>
    <property type="match status" value="1"/>
</dbReference>
<dbReference type="GO" id="GO:0005737">
    <property type="term" value="C:cytoplasm"/>
    <property type="evidence" value="ECO:0007669"/>
    <property type="project" value="TreeGrafter"/>
</dbReference>
<dbReference type="EMBL" id="MRZV01000146">
    <property type="protein sequence ID" value="PIK57317.1"/>
    <property type="molecule type" value="Genomic_DNA"/>
</dbReference>
<dbReference type="Proteomes" id="UP000230750">
    <property type="component" value="Unassembled WGS sequence"/>
</dbReference>
<dbReference type="OrthoDB" id="2120499at2759"/>
<dbReference type="InterPro" id="IPR026124">
    <property type="entry name" value="Sperm-assoc_Ag8"/>
</dbReference>
<proteinExistence type="predicted"/>
<feature type="region of interest" description="Disordered" evidence="1">
    <location>
        <begin position="40"/>
        <end position="81"/>
    </location>
</feature>
<keyword evidence="3" id="KW-1185">Reference proteome</keyword>
<dbReference type="PANTHER" id="PTHR15510">
    <property type="entry name" value="SPERM-ASSOCIATED ANTIGEN 8"/>
    <property type="match status" value="1"/>
</dbReference>
<dbReference type="Pfam" id="PF22584">
    <property type="entry name" value="CFAP143"/>
    <property type="match status" value="1"/>
</dbReference>